<dbReference type="SUPFAM" id="SSF109854">
    <property type="entry name" value="DinB/YfiT-like putative metalloenzymes"/>
    <property type="match status" value="1"/>
</dbReference>
<evidence type="ECO:0000313" key="2">
    <source>
        <dbReference type="EMBL" id="SHK27691.1"/>
    </source>
</evidence>
<name>A0A1M6R5D6_PSETH</name>
<proteinExistence type="predicted"/>
<reference evidence="2 3" key="1">
    <citation type="submission" date="2016-11" db="EMBL/GenBank/DDBJ databases">
        <authorList>
            <person name="Jaros S."/>
            <person name="Januszkiewicz K."/>
            <person name="Wedrychowicz H."/>
        </authorList>
    </citation>
    <scope>NUCLEOTIDE SEQUENCE [LARGE SCALE GENOMIC DNA]</scope>
    <source>
        <strain evidence="2 3">DSM 43832</strain>
    </source>
</reference>
<dbReference type="Pfam" id="PF11716">
    <property type="entry name" value="MDMPI_N"/>
    <property type="match status" value="1"/>
</dbReference>
<protein>
    <submittedName>
        <fullName evidence="2">Maleylpyruvate isomerase</fullName>
    </submittedName>
</protein>
<organism evidence="2 3">
    <name type="scientific">Pseudonocardia thermophila</name>
    <dbReference type="NCBI Taxonomy" id="1848"/>
    <lineage>
        <taxon>Bacteria</taxon>
        <taxon>Bacillati</taxon>
        <taxon>Actinomycetota</taxon>
        <taxon>Actinomycetes</taxon>
        <taxon>Pseudonocardiales</taxon>
        <taxon>Pseudonocardiaceae</taxon>
        <taxon>Pseudonocardia</taxon>
    </lineage>
</organism>
<keyword evidence="2" id="KW-0670">Pyruvate</keyword>
<evidence type="ECO:0000313" key="3">
    <source>
        <dbReference type="Proteomes" id="UP000184363"/>
    </source>
</evidence>
<dbReference type="GO" id="GO:0046872">
    <property type="term" value="F:metal ion binding"/>
    <property type="evidence" value="ECO:0007669"/>
    <property type="project" value="InterPro"/>
</dbReference>
<dbReference type="EMBL" id="FRAP01000004">
    <property type="protein sequence ID" value="SHK27691.1"/>
    <property type="molecule type" value="Genomic_DNA"/>
</dbReference>
<dbReference type="SUPFAM" id="SSF55718">
    <property type="entry name" value="SCP-like"/>
    <property type="match status" value="1"/>
</dbReference>
<accession>A0A1M6R5D6</accession>
<dbReference type="AlphaFoldDB" id="A0A1M6R5D6"/>
<dbReference type="Proteomes" id="UP000184363">
    <property type="component" value="Unassembled WGS sequence"/>
</dbReference>
<dbReference type="InterPro" id="IPR024344">
    <property type="entry name" value="MDMPI_metal-binding"/>
</dbReference>
<dbReference type="OrthoDB" id="5118203at2"/>
<dbReference type="Gene3D" id="3.30.1050.20">
    <property type="match status" value="1"/>
</dbReference>
<dbReference type="RefSeq" id="WP_073456151.1">
    <property type="nucleotide sequence ID" value="NZ_CALGVN010000026.1"/>
</dbReference>
<sequence length="241" mass="25843">MGGREDPAATFAWAKDGAEHLRGLMARLGDSAFGAPSGLPGWTRAHLLTHVARNADELVDVLETARTGTPGEVRDAARRAAEIEEGARRTPEEIRADVVESSDRLADAVRRLPEKAWSATVEYAGRRIPATEVLWLRAVETWVHAVDLDVGASFVDLPQPMLLALIAEAAATVPDRSDAPALVLVATGDPAGRWTVGEPGPDALEISGSAAELAEWLTGRAAGRHLRRRPNTPLPELAPWR</sequence>
<gene>
    <name evidence="2" type="ORF">SAMN05443637_104192</name>
</gene>
<dbReference type="GO" id="GO:0016853">
    <property type="term" value="F:isomerase activity"/>
    <property type="evidence" value="ECO:0007669"/>
    <property type="project" value="UniProtKB-KW"/>
</dbReference>
<dbReference type="InterPro" id="IPR036527">
    <property type="entry name" value="SCP2_sterol-bd_dom_sf"/>
</dbReference>
<keyword evidence="3" id="KW-1185">Reference proteome</keyword>
<dbReference type="InterPro" id="IPR017517">
    <property type="entry name" value="Maleyloyr_isom"/>
</dbReference>
<dbReference type="Gene3D" id="1.20.120.450">
    <property type="entry name" value="dinb family like domain"/>
    <property type="match status" value="1"/>
</dbReference>
<dbReference type="STRING" id="1848.SAMN05443637_104192"/>
<evidence type="ECO:0000259" key="1">
    <source>
        <dbReference type="Pfam" id="PF11716"/>
    </source>
</evidence>
<dbReference type="InterPro" id="IPR034660">
    <property type="entry name" value="DinB/YfiT-like"/>
</dbReference>
<feature type="domain" description="Mycothiol-dependent maleylpyruvate isomerase metal-binding" evidence="1">
    <location>
        <begin position="17"/>
        <end position="148"/>
    </location>
</feature>
<keyword evidence="2" id="KW-0413">Isomerase</keyword>
<dbReference type="NCBIfam" id="TIGR03083">
    <property type="entry name" value="maleylpyruvate isomerase family mycothiol-dependent enzyme"/>
    <property type="match status" value="1"/>
</dbReference>